<protein>
    <recommendedName>
        <fullName evidence="2">Piezo non-specific cation channel cap domain-containing protein</fullName>
    </recommendedName>
</protein>
<name>A0A177B9W8_9BILA</name>
<dbReference type="EMBL" id="LWCA01000158">
    <property type="protein sequence ID" value="OAF70341.1"/>
    <property type="molecule type" value="Genomic_DNA"/>
</dbReference>
<gene>
    <name evidence="3" type="ORF">A3Q56_01869</name>
</gene>
<dbReference type="PANTHER" id="PTHR13167:SF25">
    <property type="entry name" value="PIEZO-TYPE MECHANOSENSITIVE ION CHANNEL COMPONENT"/>
    <property type="match status" value="1"/>
</dbReference>
<proteinExistence type="predicted"/>
<reference evidence="3 4" key="1">
    <citation type="submission" date="2016-04" db="EMBL/GenBank/DDBJ databases">
        <title>The genome of Intoshia linei affirms orthonectids as highly simplified spiralians.</title>
        <authorList>
            <person name="Mikhailov K.V."/>
            <person name="Slusarev G.S."/>
            <person name="Nikitin M.A."/>
            <person name="Logacheva M.D."/>
            <person name="Penin A."/>
            <person name="Aleoshin V."/>
            <person name="Panchin Y.V."/>
        </authorList>
    </citation>
    <scope>NUCLEOTIDE SEQUENCE [LARGE SCALE GENOMIC DNA]</scope>
    <source>
        <strain evidence="3">Intl2013</strain>
        <tissue evidence="3">Whole animal</tissue>
    </source>
</reference>
<sequence>MNDSVWWSVNEEGKIDFNIIAYSERISIGILSIISSYGIIGLYLSLVLVISKFLRIILSGYSNRIMFEELPNVDKLLNLCNDIFTVREAKDFRLEEELFSKLMFIYRSPAHLIEWTKYQRLKTKTE</sequence>
<dbReference type="Pfam" id="PF12166">
    <property type="entry name" value="Piezo_cap"/>
    <property type="match status" value="1"/>
</dbReference>
<feature type="domain" description="Piezo non-specific cation channel cap" evidence="2">
    <location>
        <begin position="4"/>
        <end position="117"/>
    </location>
</feature>
<accession>A0A177B9W8</accession>
<dbReference type="Proteomes" id="UP000078046">
    <property type="component" value="Unassembled WGS sequence"/>
</dbReference>
<dbReference type="InterPro" id="IPR031334">
    <property type="entry name" value="Piezo_cap_dom"/>
</dbReference>
<dbReference type="GO" id="GO:0005886">
    <property type="term" value="C:plasma membrane"/>
    <property type="evidence" value="ECO:0007669"/>
    <property type="project" value="TreeGrafter"/>
</dbReference>
<evidence type="ECO:0000313" key="4">
    <source>
        <dbReference type="Proteomes" id="UP000078046"/>
    </source>
</evidence>
<keyword evidence="1" id="KW-0472">Membrane</keyword>
<dbReference type="GO" id="GO:0050982">
    <property type="term" value="P:detection of mechanical stimulus"/>
    <property type="evidence" value="ECO:0007669"/>
    <property type="project" value="TreeGrafter"/>
</dbReference>
<dbReference type="AlphaFoldDB" id="A0A177B9W8"/>
<dbReference type="PANTHER" id="PTHR13167">
    <property type="entry name" value="PIEZO-TYPE MECHANOSENSITIVE ION CHANNEL COMPONENT"/>
    <property type="match status" value="1"/>
</dbReference>
<dbReference type="GO" id="GO:0042391">
    <property type="term" value="P:regulation of membrane potential"/>
    <property type="evidence" value="ECO:0007669"/>
    <property type="project" value="TreeGrafter"/>
</dbReference>
<dbReference type="OrthoDB" id="303066at2759"/>
<comment type="caution">
    <text evidence="3">The sequence shown here is derived from an EMBL/GenBank/DDBJ whole genome shotgun (WGS) entry which is preliminary data.</text>
</comment>
<dbReference type="InterPro" id="IPR027272">
    <property type="entry name" value="Piezo"/>
</dbReference>
<keyword evidence="4" id="KW-1185">Reference proteome</keyword>
<dbReference type="GO" id="GO:0008381">
    <property type="term" value="F:mechanosensitive monoatomic ion channel activity"/>
    <property type="evidence" value="ECO:0007669"/>
    <property type="project" value="InterPro"/>
</dbReference>
<evidence type="ECO:0000259" key="2">
    <source>
        <dbReference type="Pfam" id="PF12166"/>
    </source>
</evidence>
<dbReference type="GO" id="GO:0071260">
    <property type="term" value="P:cellular response to mechanical stimulus"/>
    <property type="evidence" value="ECO:0007669"/>
    <property type="project" value="TreeGrafter"/>
</dbReference>
<keyword evidence="1" id="KW-1133">Transmembrane helix</keyword>
<feature type="transmembrane region" description="Helical" evidence="1">
    <location>
        <begin position="26"/>
        <end position="50"/>
    </location>
</feature>
<evidence type="ECO:0000256" key="1">
    <source>
        <dbReference type="SAM" id="Phobius"/>
    </source>
</evidence>
<dbReference type="GO" id="GO:0005261">
    <property type="term" value="F:monoatomic cation channel activity"/>
    <property type="evidence" value="ECO:0007669"/>
    <property type="project" value="TreeGrafter"/>
</dbReference>
<organism evidence="3 4">
    <name type="scientific">Intoshia linei</name>
    <dbReference type="NCBI Taxonomy" id="1819745"/>
    <lineage>
        <taxon>Eukaryota</taxon>
        <taxon>Metazoa</taxon>
        <taxon>Spiralia</taxon>
        <taxon>Lophotrochozoa</taxon>
        <taxon>Mesozoa</taxon>
        <taxon>Orthonectida</taxon>
        <taxon>Rhopaluridae</taxon>
        <taxon>Intoshia</taxon>
    </lineage>
</organism>
<evidence type="ECO:0000313" key="3">
    <source>
        <dbReference type="EMBL" id="OAF70341.1"/>
    </source>
</evidence>
<keyword evidence="1" id="KW-0812">Transmembrane</keyword>